<evidence type="ECO:0000256" key="3">
    <source>
        <dbReference type="ARBA" id="ARBA00022989"/>
    </source>
</evidence>
<sequence>MERDPLRLAWKASPFRHVLGFGLLLLAGFCLIVGLELIRTVVDRAVAGGGSTPGTLLRIALAPPASLWPEPLVLFPGITLGPEAFALASIGGIVLVPVLIALLLVPLDGIAVSIGSRALAKLRSLTLDAILKAPPSAQDDLSTATTLAAHGLARENSVLGLSLFVPVKIGGMIGLCFAYVLVMDWSLGATLAVVLTIGAILNARRALLRFDATAARHREGALAEGVLAGLEHRIPAMRAHGTGFYERDRVRNLLVEGHRPVARREYRLALVDSTSAIVLMLAPVAVLALGAWFAQDRPLTAGMVAACSLASALAAYGVRELVQWHRMASRARALLSDVAKTLAALKPRDAKKGKASLPENGALVAQGVSAYDPASGARITGVNLNLAFPSHVALVGDGDSGPRLLAALMSGQLHPSVGHVTYGGVDLIEANPLERSQRIAIAGDTVLIEGSLRENLLYGCSAPPEEREHRLWDAITVAGLDRLTHARGLSGTLDPKREPAIAEAIVTARRLVQAALREEQLDRFVDPFDAARYNRYATIGENLLFGQPVGDTFQQDQLSAHPFVRALLEANDLTKTLSGIGLSIATSMVEIFADIPDGHPLFERFSFFSASDRPYFQDLVERQSGLRRPGRDQERLIGLALRYNESRHRLGLVDEALEARILTARSDFARMLPVSLRPAIEFYDQAQFCSAASVQDNLLFGRIAADQAGAAEAVQGVIRRVLTERGLDGEVSRIGLDLPIDVQGDDLSLTEIAAVDLVRCLVRRPSVLVVQRALDGLPGPAADRLVAALRRSMVGRGLVIVTPAISPAMDQPPFDAVIRFERGEPVVVPRLRQPEALSA</sequence>
<evidence type="ECO:0000256" key="5">
    <source>
        <dbReference type="SAM" id="Phobius"/>
    </source>
</evidence>
<dbReference type="EMBL" id="FMVJ01000004">
    <property type="protein sequence ID" value="SCY48811.1"/>
    <property type="molecule type" value="Genomic_DNA"/>
</dbReference>
<feature type="transmembrane region" description="Helical" evidence="5">
    <location>
        <begin position="84"/>
        <end position="107"/>
    </location>
</feature>
<protein>
    <submittedName>
        <fullName evidence="7">ABC-type multidrug transport system, ATPase and permease component</fullName>
    </submittedName>
</protein>
<dbReference type="Gene3D" id="1.20.1560.10">
    <property type="entry name" value="ABC transporter type 1, transmembrane domain"/>
    <property type="match status" value="1"/>
</dbReference>
<dbReference type="RefSeq" id="WP_091132659.1">
    <property type="nucleotide sequence ID" value="NZ_FMVJ01000004.1"/>
</dbReference>
<feature type="transmembrane region" description="Helical" evidence="5">
    <location>
        <begin position="268"/>
        <end position="293"/>
    </location>
</feature>
<gene>
    <name evidence="7" type="ORF">SAMN02927923_01449</name>
</gene>
<feature type="transmembrane region" description="Helical" evidence="5">
    <location>
        <begin position="21"/>
        <end position="42"/>
    </location>
</feature>
<dbReference type="Gene3D" id="3.40.50.300">
    <property type="entry name" value="P-loop containing nucleotide triphosphate hydrolases"/>
    <property type="match status" value="2"/>
</dbReference>
<dbReference type="PANTHER" id="PTHR43394">
    <property type="entry name" value="ATP-DEPENDENT PERMEASE MDL1, MITOCHONDRIAL"/>
    <property type="match status" value="1"/>
</dbReference>
<dbReference type="GO" id="GO:0005524">
    <property type="term" value="F:ATP binding"/>
    <property type="evidence" value="ECO:0007669"/>
    <property type="project" value="InterPro"/>
</dbReference>
<keyword evidence="8" id="KW-1185">Reference proteome</keyword>
<dbReference type="InterPro" id="IPR039421">
    <property type="entry name" value="Type_1_exporter"/>
</dbReference>
<evidence type="ECO:0000256" key="2">
    <source>
        <dbReference type="ARBA" id="ARBA00022692"/>
    </source>
</evidence>
<name>A0A1G5GBU1_9HYPH</name>
<dbReference type="InterPro" id="IPR011527">
    <property type="entry name" value="ABC1_TM_dom"/>
</dbReference>
<dbReference type="SUPFAM" id="SSF90123">
    <property type="entry name" value="ABC transporter transmembrane region"/>
    <property type="match status" value="1"/>
</dbReference>
<dbReference type="GO" id="GO:0015421">
    <property type="term" value="F:ABC-type oligopeptide transporter activity"/>
    <property type="evidence" value="ECO:0007669"/>
    <property type="project" value="TreeGrafter"/>
</dbReference>
<keyword evidence="4 5" id="KW-0472">Membrane</keyword>
<dbReference type="GO" id="GO:0005886">
    <property type="term" value="C:plasma membrane"/>
    <property type="evidence" value="ECO:0007669"/>
    <property type="project" value="UniProtKB-SubCell"/>
</dbReference>
<feature type="transmembrane region" description="Helical" evidence="5">
    <location>
        <begin position="187"/>
        <end position="208"/>
    </location>
</feature>
<accession>A0A1G5GBU1</accession>
<reference evidence="7 8" key="1">
    <citation type="submission" date="2016-10" db="EMBL/GenBank/DDBJ databases">
        <authorList>
            <person name="de Groot N.N."/>
        </authorList>
    </citation>
    <scope>NUCLEOTIDE SEQUENCE [LARGE SCALE GENOMIC DNA]</scope>
    <source>
        <strain evidence="7 8">CGMCC 1.7666</strain>
    </source>
</reference>
<keyword evidence="3 5" id="KW-1133">Transmembrane helix</keyword>
<feature type="transmembrane region" description="Helical" evidence="5">
    <location>
        <begin position="158"/>
        <end position="181"/>
    </location>
</feature>
<organism evidence="7 8">
    <name type="scientific">Microvirga guangxiensis</name>
    <dbReference type="NCBI Taxonomy" id="549386"/>
    <lineage>
        <taxon>Bacteria</taxon>
        <taxon>Pseudomonadati</taxon>
        <taxon>Pseudomonadota</taxon>
        <taxon>Alphaproteobacteria</taxon>
        <taxon>Hyphomicrobiales</taxon>
        <taxon>Methylobacteriaceae</taxon>
        <taxon>Microvirga</taxon>
    </lineage>
</organism>
<evidence type="ECO:0000256" key="1">
    <source>
        <dbReference type="ARBA" id="ARBA00004651"/>
    </source>
</evidence>
<dbReference type="OrthoDB" id="9760920at2"/>
<feature type="domain" description="ABC transmembrane type-1" evidence="6">
    <location>
        <begin position="18"/>
        <end position="323"/>
    </location>
</feature>
<dbReference type="PANTHER" id="PTHR43394:SF1">
    <property type="entry name" value="ATP-BINDING CASSETTE SUB-FAMILY B MEMBER 10, MITOCHONDRIAL"/>
    <property type="match status" value="1"/>
</dbReference>
<dbReference type="InterPro" id="IPR027417">
    <property type="entry name" value="P-loop_NTPase"/>
</dbReference>
<evidence type="ECO:0000313" key="7">
    <source>
        <dbReference type="EMBL" id="SCY48811.1"/>
    </source>
</evidence>
<evidence type="ECO:0000259" key="6">
    <source>
        <dbReference type="PROSITE" id="PS50929"/>
    </source>
</evidence>
<dbReference type="AlphaFoldDB" id="A0A1G5GBU1"/>
<comment type="subcellular location">
    <subcellularLocation>
        <location evidence="1">Cell membrane</location>
        <topology evidence="1">Multi-pass membrane protein</topology>
    </subcellularLocation>
</comment>
<evidence type="ECO:0000313" key="8">
    <source>
        <dbReference type="Proteomes" id="UP000199569"/>
    </source>
</evidence>
<dbReference type="Proteomes" id="UP000199569">
    <property type="component" value="Unassembled WGS sequence"/>
</dbReference>
<evidence type="ECO:0000256" key="4">
    <source>
        <dbReference type="ARBA" id="ARBA00023136"/>
    </source>
</evidence>
<dbReference type="InterPro" id="IPR036640">
    <property type="entry name" value="ABC1_TM_sf"/>
</dbReference>
<dbReference type="PROSITE" id="PS50929">
    <property type="entry name" value="ABC_TM1F"/>
    <property type="match status" value="1"/>
</dbReference>
<dbReference type="SUPFAM" id="SSF52540">
    <property type="entry name" value="P-loop containing nucleoside triphosphate hydrolases"/>
    <property type="match status" value="2"/>
</dbReference>
<proteinExistence type="predicted"/>
<dbReference type="STRING" id="549386.SAMN02927923_01449"/>
<keyword evidence="2 5" id="KW-0812">Transmembrane</keyword>